<dbReference type="PANTHER" id="PTHR36932:SF1">
    <property type="entry name" value="CAPSULAR POLYSACCHARIDE BIOSYNTHESIS PROTEIN"/>
    <property type="match status" value="1"/>
</dbReference>
<dbReference type="EMBL" id="DRVY01000029">
    <property type="protein sequence ID" value="HHR92074.1"/>
    <property type="molecule type" value="Genomic_DNA"/>
</dbReference>
<name>A0A7C5UT57_UNCC3</name>
<dbReference type="InterPro" id="IPR053158">
    <property type="entry name" value="CapK_Type1_Caps_Biosynth"/>
</dbReference>
<dbReference type="SUPFAM" id="SSF56801">
    <property type="entry name" value="Acetyl-CoA synthetase-like"/>
    <property type="match status" value="1"/>
</dbReference>
<dbReference type="GO" id="GO:0016874">
    <property type="term" value="F:ligase activity"/>
    <property type="evidence" value="ECO:0007669"/>
    <property type="project" value="UniProtKB-KW"/>
</dbReference>
<keyword evidence="1" id="KW-0436">Ligase</keyword>
<dbReference type="Gene3D" id="3.40.50.12780">
    <property type="entry name" value="N-terminal domain of ligase-like"/>
    <property type="match status" value="1"/>
</dbReference>
<dbReference type="PANTHER" id="PTHR36932">
    <property type="entry name" value="CAPSULAR POLYSACCHARIDE BIOSYNTHESIS PROTEIN"/>
    <property type="match status" value="1"/>
</dbReference>
<sequence>MIKKQLLKLLKTLKGTYSEYSEIQQYYNQLVTCLSSEMELFSFQRKHLEKLLSHAYQNVPFYIKRLNSIVRDCGLSIDDFDKIPLLTKRDVREYGKELISKDIGTRKWFYNSSGGSTGEPVRFIQDELFYKWSAASKRIYYENIIGINEPAVKKILLWGSERDIFKGTIGFKAKMMNWLTNTKFLNSFRMSETDMEQYVKILNSYKPDLIRAYAGSLYELCKFIEKKRIAIHRPKVIVTSAEKLRREMREKIESVFGTKVYDFYGSREVDCIAGECNAGLLHIFTFNSYVEVLNEHNYSVKEGEIGKIIITTLHNYSMPLIRYEIGDTAVLGPKKCKCGNPLPTLKEVSGRITDHFIREDKTIIHGEYFTHLFYLKDWINAFQVVQEDYGKIRIFVVPRGDINEAEKREIESKIKFVMGKNCNILWEFVEEIPATNSGKHIYTKSLLYHT</sequence>
<reference evidence="1" key="1">
    <citation type="journal article" date="2020" name="mSystems">
        <title>Genome- and Community-Level Interaction Insights into Carbon Utilization and Element Cycling Functions of Hydrothermarchaeota in Hydrothermal Sediment.</title>
        <authorList>
            <person name="Zhou Z."/>
            <person name="Liu Y."/>
            <person name="Xu W."/>
            <person name="Pan J."/>
            <person name="Luo Z.H."/>
            <person name="Li M."/>
        </authorList>
    </citation>
    <scope>NUCLEOTIDE SEQUENCE [LARGE SCALE GENOMIC DNA]</scope>
    <source>
        <strain evidence="1">SpSt-1042</strain>
    </source>
</reference>
<evidence type="ECO:0000313" key="1">
    <source>
        <dbReference type="EMBL" id="HHR92074.1"/>
    </source>
</evidence>
<dbReference type="AlphaFoldDB" id="A0A7C5UT57"/>
<proteinExistence type="predicted"/>
<comment type="caution">
    <text evidence="1">The sequence shown here is derived from an EMBL/GenBank/DDBJ whole genome shotgun (WGS) entry which is preliminary data.</text>
</comment>
<protein>
    <submittedName>
        <fullName evidence="1">Phenylacetate--CoA ligase family protein</fullName>
    </submittedName>
</protein>
<gene>
    <name evidence="1" type="ORF">ENL96_00985</name>
</gene>
<accession>A0A7C5UT57</accession>
<organism evidence="1">
    <name type="scientific">candidate division CPR3 bacterium</name>
    <dbReference type="NCBI Taxonomy" id="2268181"/>
    <lineage>
        <taxon>Bacteria</taxon>
        <taxon>Bacteria division CPR3</taxon>
    </lineage>
</organism>
<dbReference type="InterPro" id="IPR042099">
    <property type="entry name" value="ANL_N_sf"/>
</dbReference>